<evidence type="ECO:0000313" key="1">
    <source>
        <dbReference type="EMBL" id="KAF2621302.1"/>
    </source>
</evidence>
<organism evidence="1 2">
    <name type="scientific">Macroventuria anomochaeta</name>
    <dbReference type="NCBI Taxonomy" id="301207"/>
    <lineage>
        <taxon>Eukaryota</taxon>
        <taxon>Fungi</taxon>
        <taxon>Dikarya</taxon>
        <taxon>Ascomycota</taxon>
        <taxon>Pezizomycotina</taxon>
        <taxon>Dothideomycetes</taxon>
        <taxon>Pleosporomycetidae</taxon>
        <taxon>Pleosporales</taxon>
        <taxon>Pleosporineae</taxon>
        <taxon>Didymellaceae</taxon>
        <taxon>Macroventuria</taxon>
    </lineage>
</organism>
<dbReference type="EMBL" id="MU006757">
    <property type="protein sequence ID" value="KAF2621302.1"/>
    <property type="molecule type" value="Genomic_DNA"/>
</dbReference>
<evidence type="ECO:0000313" key="2">
    <source>
        <dbReference type="Proteomes" id="UP000799754"/>
    </source>
</evidence>
<proteinExistence type="predicted"/>
<gene>
    <name evidence="1" type="ORF">BU25DRAFT_240138</name>
</gene>
<sequence>MAQLIKFLHAQIHDLKLVRCNTASYLWRSHMPSRLLSGLISSFVRIEFLLFTAPSFQLSLMLQAPQNHLPGHKIIFHRVMTVFAVVLHNGSKKLLAQHLQPPLPFYTHGLSSQHRSVDCHIVADAQCLKIIMERVTSQNCGRVHILEEFCARCRRAFQRIPGSYRCSHSVEGFRCQLILLLEL</sequence>
<dbReference type="Proteomes" id="UP000799754">
    <property type="component" value="Unassembled WGS sequence"/>
</dbReference>
<reference evidence="1" key="1">
    <citation type="journal article" date="2020" name="Stud. Mycol.">
        <title>101 Dothideomycetes genomes: a test case for predicting lifestyles and emergence of pathogens.</title>
        <authorList>
            <person name="Haridas S."/>
            <person name="Albert R."/>
            <person name="Binder M."/>
            <person name="Bloem J."/>
            <person name="Labutti K."/>
            <person name="Salamov A."/>
            <person name="Andreopoulos B."/>
            <person name="Baker S."/>
            <person name="Barry K."/>
            <person name="Bills G."/>
            <person name="Bluhm B."/>
            <person name="Cannon C."/>
            <person name="Castanera R."/>
            <person name="Culley D."/>
            <person name="Daum C."/>
            <person name="Ezra D."/>
            <person name="Gonzalez J."/>
            <person name="Henrissat B."/>
            <person name="Kuo A."/>
            <person name="Liang C."/>
            <person name="Lipzen A."/>
            <person name="Lutzoni F."/>
            <person name="Magnuson J."/>
            <person name="Mondo S."/>
            <person name="Nolan M."/>
            <person name="Ohm R."/>
            <person name="Pangilinan J."/>
            <person name="Park H.-J."/>
            <person name="Ramirez L."/>
            <person name="Alfaro M."/>
            <person name="Sun H."/>
            <person name="Tritt A."/>
            <person name="Yoshinaga Y."/>
            <person name="Zwiers L.-H."/>
            <person name="Turgeon B."/>
            <person name="Goodwin S."/>
            <person name="Spatafora J."/>
            <person name="Crous P."/>
            <person name="Grigoriev I."/>
        </authorList>
    </citation>
    <scope>NUCLEOTIDE SEQUENCE</scope>
    <source>
        <strain evidence="1">CBS 525.71</strain>
    </source>
</reference>
<keyword evidence="2" id="KW-1185">Reference proteome</keyword>
<protein>
    <submittedName>
        <fullName evidence="1">Uncharacterized protein</fullName>
    </submittedName>
</protein>
<name>A0ACB6RHX7_9PLEO</name>
<comment type="caution">
    <text evidence="1">The sequence shown here is derived from an EMBL/GenBank/DDBJ whole genome shotgun (WGS) entry which is preliminary data.</text>
</comment>
<accession>A0ACB6RHX7</accession>